<feature type="compositionally biased region" description="Basic and acidic residues" evidence="5">
    <location>
        <begin position="70"/>
        <end position="82"/>
    </location>
</feature>
<feature type="compositionally biased region" description="Low complexity" evidence="5">
    <location>
        <begin position="60"/>
        <end position="69"/>
    </location>
</feature>
<keyword evidence="2" id="KW-0645">Protease</keyword>
<accession>A0ABV9BUK4</accession>
<keyword evidence="9" id="KW-1185">Reference proteome</keyword>
<evidence type="ECO:0000256" key="2">
    <source>
        <dbReference type="ARBA" id="ARBA00022670"/>
    </source>
</evidence>
<dbReference type="RefSeq" id="WP_358240476.1">
    <property type="nucleotide sequence ID" value="NZ_JBHSFS010000024.1"/>
</dbReference>
<dbReference type="CDD" id="cd07560">
    <property type="entry name" value="Peptidase_S41_CPP"/>
    <property type="match status" value="1"/>
</dbReference>
<sequence>MPGPTLFVPPRRARRGAALTLVFMGALAAGAATAAWGAADGRPARPPAGEHGERQVLSHAAGRSAVAPRAADRHAADRHTVDRRAVEAAAERAVQDGKSGSEAAAELLSRSGDAWSAVYTSREYEGFALALDGAYVGVGLTTRRAEDGRMEVDGVRPGGPAERAGIAPGDRLLTVDGADVTGRPVTEVVSLLRGDGRSLGSWPVSAPGTTVRLGLQRGAERWERTLRRERLVTESVEVEELSRGAAGTLPATLIKVSSFTRGTGARVRAAVREAAPGEGILLDLRGNSGGLVAEAVTAASAFLDGGLVATYDVRGSRHVLRAEPGGDTRRPLVVLVDGGTMSAAELLTGALQDRGRTVVVGSRTFGKGSVQMPSRLADGSVAELTVGHYRTPAGRAVDGAGITPDLAVQGPAGDGGEKDAEARGRRVLSGLGGGA</sequence>
<dbReference type="Pfam" id="PF17820">
    <property type="entry name" value="PDZ_6"/>
    <property type="match status" value="1"/>
</dbReference>
<gene>
    <name evidence="8" type="ORF">ACFPEN_32875</name>
</gene>
<feature type="signal peptide" evidence="6">
    <location>
        <begin position="1"/>
        <end position="34"/>
    </location>
</feature>
<dbReference type="Gene3D" id="3.30.750.44">
    <property type="match status" value="1"/>
</dbReference>
<evidence type="ECO:0000256" key="5">
    <source>
        <dbReference type="SAM" id="MobiDB-lite"/>
    </source>
</evidence>
<dbReference type="Gene3D" id="2.30.42.10">
    <property type="match status" value="1"/>
</dbReference>
<dbReference type="PROSITE" id="PS50106">
    <property type="entry name" value="PDZ"/>
    <property type="match status" value="1"/>
</dbReference>
<dbReference type="PANTHER" id="PTHR32060:SF30">
    <property type="entry name" value="CARBOXY-TERMINAL PROCESSING PROTEASE CTPA"/>
    <property type="match status" value="1"/>
</dbReference>
<keyword evidence="4" id="KW-0720">Serine protease</keyword>
<dbReference type="InterPro" id="IPR005151">
    <property type="entry name" value="Tail-specific_protease"/>
</dbReference>
<protein>
    <submittedName>
        <fullName evidence="8">S41 family peptidase</fullName>
    </submittedName>
</protein>
<reference evidence="9" key="1">
    <citation type="journal article" date="2019" name="Int. J. Syst. Evol. Microbiol.">
        <title>The Global Catalogue of Microorganisms (GCM) 10K type strain sequencing project: providing services to taxonomists for standard genome sequencing and annotation.</title>
        <authorList>
            <consortium name="The Broad Institute Genomics Platform"/>
            <consortium name="The Broad Institute Genome Sequencing Center for Infectious Disease"/>
            <person name="Wu L."/>
            <person name="Ma J."/>
        </authorList>
    </citation>
    <scope>NUCLEOTIDE SEQUENCE [LARGE SCALE GENOMIC DNA]</scope>
    <source>
        <strain evidence="9">CECT 8064</strain>
    </source>
</reference>
<evidence type="ECO:0000313" key="9">
    <source>
        <dbReference type="Proteomes" id="UP001595990"/>
    </source>
</evidence>
<evidence type="ECO:0000256" key="1">
    <source>
        <dbReference type="ARBA" id="ARBA00009179"/>
    </source>
</evidence>
<dbReference type="Gene3D" id="3.90.226.10">
    <property type="entry name" value="2-enoyl-CoA Hydratase, Chain A, domain 1"/>
    <property type="match status" value="1"/>
</dbReference>
<evidence type="ECO:0000256" key="4">
    <source>
        <dbReference type="ARBA" id="ARBA00022825"/>
    </source>
</evidence>
<name>A0ABV9BUK4_9ACTN</name>
<feature type="chain" id="PRO_5046477782" evidence="6">
    <location>
        <begin position="35"/>
        <end position="435"/>
    </location>
</feature>
<dbReference type="SUPFAM" id="SSF52096">
    <property type="entry name" value="ClpP/crotonase"/>
    <property type="match status" value="1"/>
</dbReference>
<dbReference type="CDD" id="cd06782">
    <property type="entry name" value="cpPDZ_CPP-like"/>
    <property type="match status" value="1"/>
</dbReference>
<keyword evidence="6" id="KW-0732">Signal</keyword>
<feature type="compositionally biased region" description="Basic and acidic residues" evidence="5">
    <location>
        <begin position="415"/>
        <end position="424"/>
    </location>
</feature>
<comment type="caution">
    <text evidence="8">The sequence shown here is derived from an EMBL/GenBank/DDBJ whole genome shotgun (WGS) entry which is preliminary data.</text>
</comment>
<dbReference type="InterPro" id="IPR041489">
    <property type="entry name" value="PDZ_6"/>
</dbReference>
<dbReference type="PANTHER" id="PTHR32060">
    <property type="entry name" value="TAIL-SPECIFIC PROTEASE"/>
    <property type="match status" value="1"/>
</dbReference>
<dbReference type="InterPro" id="IPR029045">
    <property type="entry name" value="ClpP/crotonase-like_dom_sf"/>
</dbReference>
<dbReference type="Pfam" id="PF03572">
    <property type="entry name" value="Peptidase_S41"/>
    <property type="match status" value="1"/>
</dbReference>
<keyword evidence="3" id="KW-0378">Hydrolase</keyword>
<evidence type="ECO:0000259" key="7">
    <source>
        <dbReference type="PROSITE" id="PS50106"/>
    </source>
</evidence>
<organism evidence="8 9">
    <name type="scientific">Streptomyces ehimensis</name>
    <dbReference type="NCBI Taxonomy" id="68195"/>
    <lineage>
        <taxon>Bacteria</taxon>
        <taxon>Bacillati</taxon>
        <taxon>Actinomycetota</taxon>
        <taxon>Actinomycetes</taxon>
        <taxon>Kitasatosporales</taxon>
        <taxon>Streptomycetaceae</taxon>
        <taxon>Streptomyces</taxon>
    </lineage>
</organism>
<proteinExistence type="inferred from homology"/>
<dbReference type="SMART" id="SM00228">
    <property type="entry name" value="PDZ"/>
    <property type="match status" value="1"/>
</dbReference>
<feature type="region of interest" description="Disordered" evidence="5">
    <location>
        <begin position="400"/>
        <end position="435"/>
    </location>
</feature>
<evidence type="ECO:0000256" key="6">
    <source>
        <dbReference type="SAM" id="SignalP"/>
    </source>
</evidence>
<dbReference type="InterPro" id="IPR036034">
    <property type="entry name" value="PDZ_sf"/>
</dbReference>
<dbReference type="InterPro" id="IPR004447">
    <property type="entry name" value="Peptidase_S41A"/>
</dbReference>
<comment type="similarity">
    <text evidence="1">Belongs to the peptidase S41A family.</text>
</comment>
<evidence type="ECO:0000256" key="3">
    <source>
        <dbReference type="ARBA" id="ARBA00022801"/>
    </source>
</evidence>
<dbReference type="EMBL" id="JBHSFS010000024">
    <property type="protein sequence ID" value="MFC4517692.1"/>
    <property type="molecule type" value="Genomic_DNA"/>
</dbReference>
<dbReference type="SUPFAM" id="SSF50156">
    <property type="entry name" value="PDZ domain-like"/>
    <property type="match status" value="1"/>
</dbReference>
<feature type="domain" description="PDZ" evidence="7">
    <location>
        <begin position="117"/>
        <end position="199"/>
    </location>
</feature>
<dbReference type="InterPro" id="IPR001478">
    <property type="entry name" value="PDZ"/>
</dbReference>
<feature type="region of interest" description="Disordered" evidence="5">
    <location>
        <begin position="38"/>
        <end position="82"/>
    </location>
</feature>
<dbReference type="Proteomes" id="UP001595990">
    <property type="component" value="Unassembled WGS sequence"/>
</dbReference>
<evidence type="ECO:0000313" key="8">
    <source>
        <dbReference type="EMBL" id="MFC4517692.1"/>
    </source>
</evidence>
<dbReference type="SMART" id="SM00245">
    <property type="entry name" value="TSPc"/>
    <property type="match status" value="1"/>
</dbReference>